<accession>A0A4C1WDQ3</accession>
<dbReference type="AlphaFoldDB" id="A0A4C1WDQ3"/>
<gene>
    <name evidence="1" type="ORF">EVAR_42997_1</name>
</gene>
<name>A0A4C1WDQ3_EUMVA</name>
<proteinExistence type="predicted"/>
<comment type="caution">
    <text evidence="1">The sequence shown here is derived from an EMBL/GenBank/DDBJ whole genome shotgun (WGS) entry which is preliminary data.</text>
</comment>
<dbReference type="Proteomes" id="UP000299102">
    <property type="component" value="Unassembled WGS sequence"/>
</dbReference>
<reference evidence="1 2" key="1">
    <citation type="journal article" date="2019" name="Commun. Biol.">
        <title>The bagworm genome reveals a unique fibroin gene that provides high tensile strength.</title>
        <authorList>
            <person name="Kono N."/>
            <person name="Nakamura H."/>
            <person name="Ohtoshi R."/>
            <person name="Tomita M."/>
            <person name="Numata K."/>
            <person name="Arakawa K."/>
        </authorList>
    </citation>
    <scope>NUCLEOTIDE SEQUENCE [LARGE SCALE GENOMIC DNA]</scope>
</reference>
<evidence type="ECO:0000313" key="2">
    <source>
        <dbReference type="Proteomes" id="UP000299102"/>
    </source>
</evidence>
<organism evidence="1 2">
    <name type="scientific">Eumeta variegata</name>
    <name type="common">Bagworm moth</name>
    <name type="synonym">Eumeta japonica</name>
    <dbReference type="NCBI Taxonomy" id="151549"/>
    <lineage>
        <taxon>Eukaryota</taxon>
        <taxon>Metazoa</taxon>
        <taxon>Ecdysozoa</taxon>
        <taxon>Arthropoda</taxon>
        <taxon>Hexapoda</taxon>
        <taxon>Insecta</taxon>
        <taxon>Pterygota</taxon>
        <taxon>Neoptera</taxon>
        <taxon>Endopterygota</taxon>
        <taxon>Lepidoptera</taxon>
        <taxon>Glossata</taxon>
        <taxon>Ditrysia</taxon>
        <taxon>Tineoidea</taxon>
        <taxon>Psychidae</taxon>
        <taxon>Oiketicinae</taxon>
        <taxon>Eumeta</taxon>
    </lineage>
</organism>
<sequence length="119" mass="12862">MIDAESGRVCARVDDIFTVPRNGMVARNLVRFQIPNISDEGDRKAMKLVRYGISLESRGVLDSDSGSGSRAGSVDIKVRKALYTNGVIPLLSGRGARVAGGRLTTAGHVQREVTKRILH</sequence>
<dbReference type="EMBL" id="BGZK01000520">
    <property type="protein sequence ID" value="GBP48277.1"/>
    <property type="molecule type" value="Genomic_DNA"/>
</dbReference>
<protein>
    <submittedName>
        <fullName evidence="1">Uncharacterized protein</fullName>
    </submittedName>
</protein>
<keyword evidence="2" id="KW-1185">Reference proteome</keyword>
<evidence type="ECO:0000313" key="1">
    <source>
        <dbReference type="EMBL" id="GBP48277.1"/>
    </source>
</evidence>